<dbReference type="GO" id="GO:0005634">
    <property type="term" value="C:nucleus"/>
    <property type="evidence" value="ECO:0007669"/>
    <property type="project" value="TreeGrafter"/>
</dbReference>
<dbReference type="HOGENOM" id="CLU_051938_4_1_1"/>
<dbReference type="AlphaFoldDB" id="Q2H0X5"/>
<dbReference type="PANTHER" id="PTHR48070">
    <property type="entry name" value="ESTERASE OVCA2"/>
    <property type="match status" value="1"/>
</dbReference>
<accession>Q2H0X5</accession>
<dbReference type="EMBL" id="CH408032">
    <property type="protein sequence ID" value="EAQ87952.1"/>
    <property type="molecule type" value="Genomic_DNA"/>
</dbReference>
<dbReference type="Pfam" id="PF03959">
    <property type="entry name" value="FSH1"/>
    <property type="match status" value="1"/>
</dbReference>
<gene>
    <name evidence="3" type="ORF">CHGG_04571</name>
</gene>
<evidence type="ECO:0000256" key="1">
    <source>
        <dbReference type="ARBA" id="ARBA00022801"/>
    </source>
</evidence>
<dbReference type="VEuPathDB" id="FungiDB:CHGG_04571"/>
<protein>
    <recommendedName>
        <fullName evidence="2">Serine hydrolase domain-containing protein</fullName>
    </recommendedName>
</protein>
<dbReference type="InterPro" id="IPR050593">
    <property type="entry name" value="LovG"/>
</dbReference>
<dbReference type="GO" id="GO:0016787">
    <property type="term" value="F:hydrolase activity"/>
    <property type="evidence" value="ECO:0007669"/>
    <property type="project" value="UniProtKB-KW"/>
</dbReference>
<sequence length="282" mass="31204">MAGESKKIRVLGLHGMGTSGHIFKTQTAAFRSKLAPDSNFTFEFLDAPFSAAPAPATDVFFTSNHLTWWESPSVDHIRRAHAFLDNYLEKHGPFDILMGFSQGCALIGSYLLYHARTTRWGPVPFKAAVFICGGLPLPALADLDVEVSQRAERLNQMTSDLLRQRTGSLAAMAGNPELIQHGVGMWDNVADLLHDPEEIPDEGDVFGLDYTTMPTDLRIRIPTVHISGGKDPRWPASWQLAYFCDKRKMYDHGGGHEIPRTTVVSNKIAGLVEELAKEIQSD</sequence>
<name>Q2H0X5_CHAGB</name>
<evidence type="ECO:0000313" key="3">
    <source>
        <dbReference type="EMBL" id="EAQ87952.1"/>
    </source>
</evidence>
<keyword evidence="4" id="KW-1185">Reference proteome</keyword>
<feature type="domain" description="Serine hydrolase" evidence="2">
    <location>
        <begin position="5"/>
        <end position="266"/>
    </location>
</feature>
<dbReference type="InParanoid" id="Q2H0X5"/>
<dbReference type="eggNOG" id="ENOG502SIR4">
    <property type="taxonomic scope" value="Eukaryota"/>
</dbReference>
<dbReference type="InterPro" id="IPR029058">
    <property type="entry name" value="AB_hydrolase_fold"/>
</dbReference>
<evidence type="ECO:0000259" key="2">
    <source>
        <dbReference type="Pfam" id="PF03959"/>
    </source>
</evidence>
<proteinExistence type="predicted"/>
<dbReference type="GeneID" id="4391696"/>
<dbReference type="InterPro" id="IPR005645">
    <property type="entry name" value="FSH-like_dom"/>
</dbReference>
<dbReference type="OMA" id="LHGHGTS"/>
<dbReference type="RefSeq" id="XP_001223785.1">
    <property type="nucleotide sequence ID" value="XM_001223784.1"/>
</dbReference>
<dbReference type="SUPFAM" id="SSF53474">
    <property type="entry name" value="alpha/beta-Hydrolases"/>
    <property type="match status" value="1"/>
</dbReference>
<evidence type="ECO:0000313" key="4">
    <source>
        <dbReference type="Proteomes" id="UP000001056"/>
    </source>
</evidence>
<dbReference type="GO" id="GO:0019748">
    <property type="term" value="P:secondary metabolic process"/>
    <property type="evidence" value="ECO:0007669"/>
    <property type="project" value="TreeGrafter"/>
</dbReference>
<keyword evidence="1" id="KW-0378">Hydrolase</keyword>
<reference evidence="4" key="1">
    <citation type="journal article" date="2015" name="Genome Announc.">
        <title>Draft genome sequence of the cellulolytic fungus Chaetomium globosum.</title>
        <authorList>
            <person name="Cuomo C.A."/>
            <person name="Untereiner W.A."/>
            <person name="Ma L.-J."/>
            <person name="Grabherr M."/>
            <person name="Birren B.W."/>
        </authorList>
    </citation>
    <scope>NUCLEOTIDE SEQUENCE [LARGE SCALE GENOMIC DNA]</scope>
    <source>
        <strain evidence="4">ATCC 6205 / CBS 148.51 / DSM 1962 / NBRC 6347 / NRRL 1970</strain>
    </source>
</reference>
<organism evidence="3 4">
    <name type="scientific">Chaetomium globosum (strain ATCC 6205 / CBS 148.51 / DSM 1962 / NBRC 6347 / NRRL 1970)</name>
    <name type="common">Soil fungus</name>
    <dbReference type="NCBI Taxonomy" id="306901"/>
    <lineage>
        <taxon>Eukaryota</taxon>
        <taxon>Fungi</taxon>
        <taxon>Dikarya</taxon>
        <taxon>Ascomycota</taxon>
        <taxon>Pezizomycotina</taxon>
        <taxon>Sordariomycetes</taxon>
        <taxon>Sordariomycetidae</taxon>
        <taxon>Sordariales</taxon>
        <taxon>Chaetomiaceae</taxon>
        <taxon>Chaetomium</taxon>
    </lineage>
</organism>
<dbReference type="OrthoDB" id="414698at2759"/>
<dbReference type="GO" id="GO:0005737">
    <property type="term" value="C:cytoplasm"/>
    <property type="evidence" value="ECO:0007669"/>
    <property type="project" value="TreeGrafter"/>
</dbReference>
<dbReference type="Gene3D" id="3.40.50.1820">
    <property type="entry name" value="alpha/beta hydrolase"/>
    <property type="match status" value="1"/>
</dbReference>
<dbReference type="PANTHER" id="PTHR48070:SF7">
    <property type="entry name" value="SERINE HYDROLASE FSH DOMAIN-CONTAINING PROTEIN-RELATED"/>
    <property type="match status" value="1"/>
</dbReference>
<dbReference type="Proteomes" id="UP000001056">
    <property type="component" value="Unassembled WGS sequence"/>
</dbReference>